<keyword evidence="8 10" id="KW-0325">Glycoprotein</keyword>
<evidence type="ECO:0000313" key="12">
    <source>
        <dbReference type="EMBL" id="KAL0278397.1"/>
    </source>
</evidence>
<keyword evidence="3 10" id="KW-0812">Transmembrane</keyword>
<dbReference type="PANTHER" id="PTHR24241:SF59">
    <property type="entry name" value="ADIPOKINETIC HORMONE RECEPTOR, ISOFORM C"/>
    <property type="match status" value="1"/>
</dbReference>
<evidence type="ECO:0000256" key="1">
    <source>
        <dbReference type="ARBA" id="ARBA00004651"/>
    </source>
</evidence>
<dbReference type="InterPro" id="IPR001817">
    <property type="entry name" value="Vasoprsn_rcpt"/>
</dbReference>
<dbReference type="PRINTS" id="PR00896">
    <property type="entry name" value="VASOPRESSINR"/>
</dbReference>
<protein>
    <recommendedName>
        <fullName evidence="11">G-protein coupled receptors family 1 profile domain-containing protein</fullName>
    </recommendedName>
</protein>
<evidence type="ECO:0000256" key="5">
    <source>
        <dbReference type="ARBA" id="ARBA00023040"/>
    </source>
</evidence>
<feature type="transmembrane region" description="Helical" evidence="10">
    <location>
        <begin position="301"/>
        <end position="323"/>
    </location>
</feature>
<feature type="transmembrane region" description="Helical" evidence="10">
    <location>
        <begin position="76"/>
        <end position="95"/>
    </location>
</feature>
<keyword evidence="4 10" id="KW-1133">Transmembrane helix</keyword>
<dbReference type="EMBL" id="JARGDH010000001">
    <property type="protein sequence ID" value="KAL0278397.1"/>
    <property type="molecule type" value="Genomic_DNA"/>
</dbReference>
<evidence type="ECO:0000256" key="2">
    <source>
        <dbReference type="ARBA" id="ARBA00022475"/>
    </source>
</evidence>
<organism evidence="12">
    <name type="scientific">Menopon gallinae</name>
    <name type="common">poultry shaft louse</name>
    <dbReference type="NCBI Taxonomy" id="328185"/>
    <lineage>
        <taxon>Eukaryota</taxon>
        <taxon>Metazoa</taxon>
        <taxon>Ecdysozoa</taxon>
        <taxon>Arthropoda</taxon>
        <taxon>Hexapoda</taxon>
        <taxon>Insecta</taxon>
        <taxon>Pterygota</taxon>
        <taxon>Neoptera</taxon>
        <taxon>Paraneoptera</taxon>
        <taxon>Psocodea</taxon>
        <taxon>Troctomorpha</taxon>
        <taxon>Phthiraptera</taxon>
        <taxon>Amblycera</taxon>
        <taxon>Menoponidae</taxon>
        <taxon>Menopon</taxon>
    </lineage>
</organism>
<keyword evidence="7 10" id="KW-0675">Receptor</keyword>
<feature type="transmembrane region" description="Helical" evidence="10">
    <location>
        <begin position="267"/>
        <end position="289"/>
    </location>
</feature>
<keyword evidence="2" id="KW-1003">Cell membrane</keyword>
<evidence type="ECO:0000256" key="10">
    <source>
        <dbReference type="RuleBase" id="RU046427"/>
    </source>
</evidence>
<dbReference type="GO" id="GO:0005000">
    <property type="term" value="F:vasopressin receptor activity"/>
    <property type="evidence" value="ECO:0007669"/>
    <property type="project" value="InterPro"/>
</dbReference>
<evidence type="ECO:0000256" key="7">
    <source>
        <dbReference type="ARBA" id="ARBA00023170"/>
    </source>
</evidence>
<comment type="caution">
    <text evidence="12">The sequence shown here is derived from an EMBL/GenBank/DDBJ whole genome shotgun (WGS) entry which is preliminary data.</text>
</comment>
<dbReference type="Pfam" id="PF00001">
    <property type="entry name" value="7tm_1"/>
    <property type="match status" value="1"/>
</dbReference>
<keyword evidence="5 10" id="KW-0297">G-protein coupled receptor</keyword>
<gene>
    <name evidence="12" type="ORF">PYX00_000228</name>
</gene>
<dbReference type="InterPro" id="IPR017452">
    <property type="entry name" value="GPCR_Rhodpsn_7TM"/>
</dbReference>
<dbReference type="InterPro" id="IPR000276">
    <property type="entry name" value="GPCR_Rhodpsn"/>
</dbReference>
<feature type="transmembrane region" description="Helical" evidence="10">
    <location>
        <begin position="40"/>
        <end position="64"/>
    </location>
</feature>
<feature type="domain" description="G-protein coupled receptors family 1 profile" evidence="11">
    <location>
        <begin position="56"/>
        <end position="320"/>
    </location>
</feature>
<dbReference type="GO" id="GO:0005886">
    <property type="term" value="C:plasma membrane"/>
    <property type="evidence" value="ECO:0007669"/>
    <property type="project" value="UniProtKB-SubCell"/>
</dbReference>
<comment type="subcellular location">
    <subcellularLocation>
        <location evidence="1 10">Cell membrane</location>
        <topology evidence="1 10">Multi-pass membrane protein</topology>
    </subcellularLocation>
</comment>
<feature type="transmembrane region" description="Helical" evidence="10">
    <location>
        <begin position="115"/>
        <end position="136"/>
    </location>
</feature>
<feature type="transmembrane region" description="Helical" evidence="10">
    <location>
        <begin position="157"/>
        <end position="179"/>
    </location>
</feature>
<dbReference type="AlphaFoldDB" id="A0AAW2I7Q2"/>
<evidence type="ECO:0000256" key="8">
    <source>
        <dbReference type="ARBA" id="ARBA00023180"/>
    </source>
</evidence>
<evidence type="ECO:0000256" key="4">
    <source>
        <dbReference type="ARBA" id="ARBA00022989"/>
    </source>
</evidence>
<dbReference type="GO" id="GO:0097003">
    <property type="term" value="F:adipokinetic hormone receptor activity"/>
    <property type="evidence" value="ECO:0007669"/>
    <property type="project" value="TreeGrafter"/>
</dbReference>
<dbReference type="GO" id="GO:0042277">
    <property type="term" value="F:peptide binding"/>
    <property type="evidence" value="ECO:0007669"/>
    <property type="project" value="TreeGrafter"/>
</dbReference>
<comment type="similarity">
    <text evidence="10">Belongs to the G-protein coupled receptor 1 family. Vasopressin/oxytocin receptor subfamily.</text>
</comment>
<dbReference type="Gene3D" id="1.20.1070.10">
    <property type="entry name" value="Rhodopsin 7-helix transmembrane proteins"/>
    <property type="match status" value="1"/>
</dbReference>
<evidence type="ECO:0000256" key="3">
    <source>
        <dbReference type="ARBA" id="ARBA00022692"/>
    </source>
</evidence>
<keyword evidence="9 10" id="KW-0807">Transducer</keyword>
<dbReference type="EMBL" id="JARGDH010000001">
    <property type="protein sequence ID" value="KAL0278398.1"/>
    <property type="molecule type" value="Genomic_DNA"/>
</dbReference>
<feature type="transmembrane region" description="Helical" evidence="10">
    <location>
        <begin position="208"/>
        <end position="231"/>
    </location>
</feature>
<evidence type="ECO:0000256" key="9">
    <source>
        <dbReference type="ARBA" id="ARBA00023224"/>
    </source>
</evidence>
<dbReference type="PANTHER" id="PTHR24241">
    <property type="entry name" value="NEUROPEPTIDE RECEPTOR-RELATED G-PROTEIN COUPLED RECEPTOR"/>
    <property type="match status" value="1"/>
</dbReference>
<dbReference type="SUPFAM" id="SSF81321">
    <property type="entry name" value="Family A G protein-coupled receptor-like"/>
    <property type="match status" value="1"/>
</dbReference>
<accession>A0AAW2I7Q2</accession>
<keyword evidence="6 10" id="KW-0472">Membrane</keyword>
<reference evidence="12" key="1">
    <citation type="journal article" date="2024" name="Gigascience">
        <title>Chromosome-level genome of the poultry shaft louse Menopon gallinae provides insight into the host-switching and adaptive evolution of parasitic lice.</title>
        <authorList>
            <person name="Xu Y."/>
            <person name="Ma L."/>
            <person name="Liu S."/>
            <person name="Liang Y."/>
            <person name="Liu Q."/>
            <person name="He Z."/>
            <person name="Tian L."/>
            <person name="Duan Y."/>
            <person name="Cai W."/>
            <person name="Li H."/>
            <person name="Song F."/>
        </authorList>
    </citation>
    <scope>NUCLEOTIDE SEQUENCE</scope>
    <source>
        <strain evidence="12">Cailab_2023a</strain>
    </source>
</reference>
<proteinExistence type="inferred from homology"/>
<dbReference type="PROSITE" id="PS50262">
    <property type="entry name" value="G_PROTEIN_RECEP_F1_2"/>
    <property type="match status" value="1"/>
</dbReference>
<name>A0AAW2I7Q2_9NEOP</name>
<evidence type="ECO:0000259" key="11">
    <source>
        <dbReference type="PROSITE" id="PS50262"/>
    </source>
</evidence>
<evidence type="ECO:0000256" key="6">
    <source>
        <dbReference type="ARBA" id="ARBA00023136"/>
    </source>
</evidence>
<sequence>MVDQTQEIHRNDDWQLAIKTPNISDEIRLPLDMTFNEGHIVSIVTYSILMVIAAVGNITVLVILRRRRRNIRSRLNTMLMHLAIADLMVTFLLMPLEIGWASTVSWRAGDAMCRIMAFFRTFGLYLSSFILICICVDRYYAILKPLSLGQFDRLCKIMLAVAWTASTVCSMPQILIFHVENHPNFTYYEQCVIFHSFPNHFWELLYKYFGFVMMYLLPLVVILFTYTSILWKIYKKFRDSQDDTNWFRRSNVGFFGKAKIRTLKMTIIIVVVFIVCWTPYYVICIWYWIDSKSAELVDQRIQKGLFLFASANSCMNPIVYGAFNIRSKGTKARPSAQTISRDSGTKLTSLSLSIASLP</sequence>
<dbReference type="PRINTS" id="PR00237">
    <property type="entry name" value="GPCRRHODOPSN"/>
</dbReference>
<dbReference type="GO" id="GO:0032870">
    <property type="term" value="P:cellular response to hormone stimulus"/>
    <property type="evidence" value="ECO:0007669"/>
    <property type="project" value="TreeGrafter"/>
</dbReference>
<dbReference type="PROSITE" id="PS00237">
    <property type="entry name" value="G_PROTEIN_RECEP_F1_1"/>
    <property type="match status" value="1"/>
</dbReference>